<comment type="caution">
    <text evidence="2">The sequence shown here is derived from an EMBL/GenBank/DDBJ whole genome shotgun (WGS) entry which is preliminary data.</text>
</comment>
<evidence type="ECO:0000256" key="1">
    <source>
        <dbReference type="SAM" id="MobiDB-lite"/>
    </source>
</evidence>
<dbReference type="RefSeq" id="WP_378934615.1">
    <property type="nucleotide sequence ID" value="NZ_JBHLVO010000010.1"/>
</dbReference>
<feature type="region of interest" description="Disordered" evidence="1">
    <location>
        <begin position="1"/>
        <end position="42"/>
    </location>
</feature>
<evidence type="ECO:0000313" key="3">
    <source>
        <dbReference type="Proteomes" id="UP001589854"/>
    </source>
</evidence>
<organism evidence="2 3">
    <name type="scientific">Metabacillus herbersteinensis</name>
    <dbReference type="NCBI Taxonomy" id="283816"/>
    <lineage>
        <taxon>Bacteria</taxon>
        <taxon>Bacillati</taxon>
        <taxon>Bacillota</taxon>
        <taxon>Bacilli</taxon>
        <taxon>Bacillales</taxon>
        <taxon>Bacillaceae</taxon>
        <taxon>Metabacillus</taxon>
    </lineage>
</organism>
<keyword evidence="3" id="KW-1185">Reference proteome</keyword>
<gene>
    <name evidence="2" type="ORF">ACFFIX_13090</name>
</gene>
<proteinExistence type="predicted"/>
<accession>A0ABV6GFB3</accession>
<dbReference type="EMBL" id="JBHLVO010000010">
    <property type="protein sequence ID" value="MFC0272370.1"/>
    <property type="molecule type" value="Genomic_DNA"/>
</dbReference>
<protein>
    <submittedName>
        <fullName evidence="2">Uncharacterized protein</fullName>
    </submittedName>
</protein>
<name>A0ABV6GFB3_9BACI</name>
<dbReference type="Proteomes" id="UP001589854">
    <property type="component" value="Unassembled WGS sequence"/>
</dbReference>
<reference evidence="2 3" key="1">
    <citation type="submission" date="2024-09" db="EMBL/GenBank/DDBJ databases">
        <authorList>
            <person name="Sun Q."/>
            <person name="Mori K."/>
        </authorList>
    </citation>
    <scope>NUCLEOTIDE SEQUENCE [LARGE SCALE GENOMIC DNA]</scope>
    <source>
        <strain evidence="2 3">CCM 7228</strain>
    </source>
</reference>
<sequence length="42" mass="4908">MNNKKETTNQKKTIKGKTDTVKNHVGMQQPTPQPKDYEEIDY</sequence>
<evidence type="ECO:0000313" key="2">
    <source>
        <dbReference type="EMBL" id="MFC0272370.1"/>
    </source>
</evidence>